<proteinExistence type="predicted"/>
<evidence type="ECO:0000259" key="2">
    <source>
        <dbReference type="Pfam" id="PF04859"/>
    </source>
</evidence>
<accession>A0A8J5G647</accession>
<evidence type="ECO:0008006" key="6">
    <source>
        <dbReference type="Google" id="ProtNLM"/>
    </source>
</evidence>
<evidence type="ECO:0000256" key="1">
    <source>
        <dbReference type="SAM" id="Coils"/>
    </source>
</evidence>
<keyword evidence="1" id="KW-0175">Coiled coil</keyword>
<feature type="domain" description="DUF641" evidence="2">
    <location>
        <begin position="112"/>
        <end position="236"/>
    </location>
</feature>
<dbReference type="InterPro" id="IPR056813">
    <property type="entry name" value="GIL1_IRKI_C"/>
</dbReference>
<dbReference type="InterPro" id="IPR040225">
    <property type="entry name" value="GIL1-like"/>
</dbReference>
<dbReference type="EMBL" id="JACMSC010000011">
    <property type="protein sequence ID" value="KAG6501240.1"/>
    <property type="molecule type" value="Genomic_DNA"/>
</dbReference>
<protein>
    <recommendedName>
        <fullName evidence="6">DUF641 domain-containing protein</fullName>
    </recommendedName>
</protein>
<keyword evidence="5" id="KW-1185">Reference proteome</keyword>
<dbReference type="AlphaFoldDB" id="A0A8J5G647"/>
<dbReference type="GO" id="GO:0009639">
    <property type="term" value="P:response to red or far red light"/>
    <property type="evidence" value="ECO:0007669"/>
    <property type="project" value="InterPro"/>
</dbReference>
<dbReference type="Proteomes" id="UP000734854">
    <property type="component" value="Unassembled WGS sequence"/>
</dbReference>
<dbReference type="Pfam" id="PF04859">
    <property type="entry name" value="DUF641"/>
    <property type="match status" value="1"/>
</dbReference>
<reference evidence="4 5" key="1">
    <citation type="submission" date="2020-08" db="EMBL/GenBank/DDBJ databases">
        <title>Plant Genome Project.</title>
        <authorList>
            <person name="Zhang R.-G."/>
        </authorList>
    </citation>
    <scope>NUCLEOTIDE SEQUENCE [LARGE SCALE GENOMIC DNA]</scope>
    <source>
        <tissue evidence="4">Rhizome</tissue>
    </source>
</reference>
<dbReference type="Pfam" id="PF24994">
    <property type="entry name" value="GIL1_IRKI_C"/>
    <property type="match status" value="1"/>
</dbReference>
<dbReference type="PANTHER" id="PTHR31161">
    <property type="entry name" value="PROTEIN GRAVITROPIC IN THE LIGHT 1"/>
    <property type="match status" value="1"/>
</dbReference>
<evidence type="ECO:0000259" key="3">
    <source>
        <dbReference type="Pfam" id="PF24994"/>
    </source>
</evidence>
<organism evidence="4 5">
    <name type="scientific">Zingiber officinale</name>
    <name type="common">Ginger</name>
    <name type="synonym">Amomum zingiber</name>
    <dbReference type="NCBI Taxonomy" id="94328"/>
    <lineage>
        <taxon>Eukaryota</taxon>
        <taxon>Viridiplantae</taxon>
        <taxon>Streptophyta</taxon>
        <taxon>Embryophyta</taxon>
        <taxon>Tracheophyta</taxon>
        <taxon>Spermatophyta</taxon>
        <taxon>Magnoliopsida</taxon>
        <taxon>Liliopsida</taxon>
        <taxon>Zingiberales</taxon>
        <taxon>Zingiberaceae</taxon>
        <taxon>Zingiber</taxon>
    </lineage>
</organism>
<dbReference type="GO" id="GO:0009959">
    <property type="term" value="P:negative gravitropism"/>
    <property type="evidence" value="ECO:0007669"/>
    <property type="project" value="InterPro"/>
</dbReference>
<dbReference type="InterPro" id="IPR006943">
    <property type="entry name" value="DUF641_pln"/>
</dbReference>
<feature type="coiled-coil region" evidence="1">
    <location>
        <begin position="204"/>
        <end position="231"/>
    </location>
</feature>
<name>A0A8J5G647_ZINOF</name>
<evidence type="ECO:0000313" key="4">
    <source>
        <dbReference type="EMBL" id="KAG6501240.1"/>
    </source>
</evidence>
<gene>
    <name evidence="4" type="ORF">ZIOFF_041118</name>
</gene>
<evidence type="ECO:0000313" key="5">
    <source>
        <dbReference type="Proteomes" id="UP000734854"/>
    </source>
</evidence>
<comment type="caution">
    <text evidence="4">The sequence shown here is derived from an EMBL/GenBank/DDBJ whole genome shotgun (WGS) entry which is preliminary data.</text>
</comment>
<feature type="domain" description="GIL1/IRKI C-terminal" evidence="3">
    <location>
        <begin position="441"/>
        <end position="493"/>
    </location>
</feature>
<sequence>MLCVFNQWQESDVSEIGQNFEDDMEPAKAAPLPNFGSVARTVTKILRLRRSAASSAEGATVAVAGSLDAIGKLKLCRDFGDYSGILFESSGDDVLKPENEKKQQKKDSSRDQEALESFVANLFASISAFKAAYAQLQVAQSSYDLDLIQSTDATIVAELRRMSELKRSYFRNQSDGITNSVLQPALAAQLQEFRNLTKTYKVTTRKLEDEIELKESEIDALRAELLESERKGRVFEAKLHPNRSLAALDALHLSGVNPTHFLTVLRYTFKAIRSFVQLMEKEMESAGWNLDAAAGSIQADVLNRGKPGHRTFAFESYVCRRMFSDFSQQNFGLSVLGECSTWDRRKFFNEFTQVKSLSMNHILDGPRPSQLAQFCRAKYLSLVRPKMESAFFGDQKKRAAVSSGKDSPDSEFIAGFAEMARRMWLLHCLFFSFEAEIERSIFQIRRGSRFSEVYMESVTAAEDKDCAGEAATVGFTVVPGFRVDRTLIQCKVYLISEPHRRS</sequence>